<comment type="caution">
    <text evidence="1">The sequence shown here is derived from an EMBL/GenBank/DDBJ whole genome shotgun (WGS) entry which is preliminary data.</text>
</comment>
<dbReference type="AlphaFoldDB" id="A0AAV8VWZ1"/>
<evidence type="ECO:0000313" key="1">
    <source>
        <dbReference type="EMBL" id="KAJ8918853.1"/>
    </source>
</evidence>
<keyword evidence="2" id="KW-1185">Reference proteome</keyword>
<gene>
    <name evidence="1" type="ORF">NQ315_011141</name>
</gene>
<reference evidence="1 2" key="1">
    <citation type="journal article" date="2023" name="Insect Mol. Biol.">
        <title>Genome sequencing provides insights into the evolution of gene families encoding plant cell wall-degrading enzymes in longhorned beetles.</title>
        <authorList>
            <person name="Shin N.R."/>
            <person name="Okamura Y."/>
            <person name="Kirsch R."/>
            <person name="Pauchet Y."/>
        </authorList>
    </citation>
    <scope>NUCLEOTIDE SEQUENCE [LARGE SCALE GENOMIC DNA]</scope>
    <source>
        <strain evidence="1">EAD_L_NR</strain>
    </source>
</reference>
<protein>
    <submittedName>
        <fullName evidence="1">Uncharacterized protein</fullName>
    </submittedName>
</protein>
<evidence type="ECO:0000313" key="2">
    <source>
        <dbReference type="Proteomes" id="UP001159042"/>
    </source>
</evidence>
<dbReference type="EMBL" id="JANEYG010000022">
    <property type="protein sequence ID" value="KAJ8918853.1"/>
    <property type="molecule type" value="Genomic_DNA"/>
</dbReference>
<organism evidence="1 2">
    <name type="scientific">Exocentrus adspersus</name>
    <dbReference type="NCBI Taxonomy" id="1586481"/>
    <lineage>
        <taxon>Eukaryota</taxon>
        <taxon>Metazoa</taxon>
        <taxon>Ecdysozoa</taxon>
        <taxon>Arthropoda</taxon>
        <taxon>Hexapoda</taxon>
        <taxon>Insecta</taxon>
        <taxon>Pterygota</taxon>
        <taxon>Neoptera</taxon>
        <taxon>Endopterygota</taxon>
        <taxon>Coleoptera</taxon>
        <taxon>Polyphaga</taxon>
        <taxon>Cucujiformia</taxon>
        <taxon>Chrysomeloidea</taxon>
        <taxon>Cerambycidae</taxon>
        <taxon>Lamiinae</taxon>
        <taxon>Acanthocinini</taxon>
        <taxon>Exocentrus</taxon>
    </lineage>
</organism>
<dbReference type="Proteomes" id="UP001159042">
    <property type="component" value="Unassembled WGS sequence"/>
</dbReference>
<accession>A0AAV8VWZ1</accession>
<proteinExistence type="predicted"/>
<name>A0AAV8VWZ1_9CUCU</name>
<sequence length="84" mass="9229">MNIQEYLENSGSQQSYSLGTYATGSKQRSLAILMLAHRGDVEHCAEENVFICSENQTAFRAISCARTTSFIFIQECGDALDGSL</sequence>